<organism evidence="1 2">
    <name type="scientific">Fusarium coffeatum</name>
    <dbReference type="NCBI Taxonomy" id="231269"/>
    <lineage>
        <taxon>Eukaryota</taxon>
        <taxon>Fungi</taxon>
        <taxon>Dikarya</taxon>
        <taxon>Ascomycota</taxon>
        <taxon>Pezizomycotina</taxon>
        <taxon>Sordariomycetes</taxon>
        <taxon>Hypocreomycetidae</taxon>
        <taxon>Hypocreales</taxon>
        <taxon>Nectriaceae</taxon>
        <taxon>Fusarium</taxon>
        <taxon>Fusarium incarnatum-equiseti species complex</taxon>
    </lineage>
</organism>
<evidence type="ECO:0000313" key="1">
    <source>
        <dbReference type="EMBL" id="RBR16532.1"/>
    </source>
</evidence>
<dbReference type="RefSeq" id="XP_031014886.1">
    <property type="nucleotide sequence ID" value="XM_031161083.1"/>
</dbReference>
<gene>
    <name evidence="1" type="ORF">FIESC28_06941</name>
</gene>
<dbReference type="AlphaFoldDB" id="A0A366RIC5"/>
<dbReference type="OrthoDB" id="5081631at2759"/>
<evidence type="ECO:0000313" key="2">
    <source>
        <dbReference type="Proteomes" id="UP000253153"/>
    </source>
</evidence>
<sequence length="216" mass="24722">MASKVIQLLSNEGPTNLDITDNILCNLGIADIFALHATCRALRWLVAQMTESPYLLNVDRQLGHYIKDPSRFRCELGKCDGIIGEEFVRSFLEFNRHRHRHFMIEITIQEGHKSWQFIEYLLSLEELTVKNIDNDGLSSLQSTYDPSCFIWVRKMAQPPIVELINGAFTTVDLNFMTWNKAYSLLPVATVQKHKFYLLKPFGSDTGGQLKKLARVG</sequence>
<protein>
    <recommendedName>
        <fullName evidence="3">F-box domain-containing protein</fullName>
    </recommendedName>
</protein>
<reference evidence="1 2" key="1">
    <citation type="submission" date="2018-06" db="EMBL/GenBank/DDBJ databases">
        <title>Fusarium incarnatum-equiseti species complex species 28.</title>
        <authorList>
            <person name="Gardiner D.M."/>
        </authorList>
    </citation>
    <scope>NUCLEOTIDE SEQUENCE [LARGE SCALE GENOMIC DNA]</scope>
    <source>
        <strain evidence="1 2">FIESC_28</strain>
    </source>
</reference>
<evidence type="ECO:0008006" key="3">
    <source>
        <dbReference type="Google" id="ProtNLM"/>
    </source>
</evidence>
<keyword evidence="2" id="KW-1185">Reference proteome</keyword>
<comment type="caution">
    <text evidence="1">The sequence shown here is derived from an EMBL/GenBank/DDBJ whole genome shotgun (WGS) entry which is preliminary data.</text>
</comment>
<dbReference type="GeneID" id="41996379"/>
<dbReference type="EMBL" id="QKXC01000142">
    <property type="protein sequence ID" value="RBR16532.1"/>
    <property type="molecule type" value="Genomic_DNA"/>
</dbReference>
<dbReference type="Proteomes" id="UP000253153">
    <property type="component" value="Unassembled WGS sequence"/>
</dbReference>
<accession>A0A366RIC5</accession>
<proteinExistence type="predicted"/>
<name>A0A366RIC5_9HYPO</name>